<dbReference type="EMBL" id="HBGA01130207">
    <property type="protein sequence ID" value="CAD9037079.1"/>
    <property type="molecule type" value="Transcribed_RNA"/>
</dbReference>
<evidence type="ECO:0000313" key="3">
    <source>
        <dbReference type="EMBL" id="CAD9037079.1"/>
    </source>
</evidence>
<organism evidence="3">
    <name type="scientific">Eutreptiella gymnastica</name>
    <dbReference type="NCBI Taxonomy" id="73025"/>
    <lineage>
        <taxon>Eukaryota</taxon>
        <taxon>Discoba</taxon>
        <taxon>Euglenozoa</taxon>
        <taxon>Euglenida</taxon>
        <taxon>Spirocuta</taxon>
        <taxon>Euglenophyceae</taxon>
        <taxon>Eutreptiales</taxon>
        <taxon>Eutreptiaceae</taxon>
        <taxon>Eutreptiella</taxon>
    </lineage>
</organism>
<dbReference type="PROSITE" id="PS50006">
    <property type="entry name" value="FHA_DOMAIN"/>
    <property type="match status" value="1"/>
</dbReference>
<dbReference type="Pfam" id="PF00498">
    <property type="entry name" value="FHA"/>
    <property type="match status" value="1"/>
</dbReference>
<evidence type="ECO:0000259" key="2">
    <source>
        <dbReference type="PROSITE" id="PS50006"/>
    </source>
</evidence>
<feature type="region of interest" description="Disordered" evidence="1">
    <location>
        <begin position="1"/>
        <end position="80"/>
    </location>
</feature>
<dbReference type="AlphaFoldDB" id="A0A7S1J9N1"/>
<reference evidence="3" key="1">
    <citation type="submission" date="2021-01" db="EMBL/GenBank/DDBJ databases">
        <authorList>
            <person name="Corre E."/>
            <person name="Pelletier E."/>
            <person name="Niang G."/>
            <person name="Scheremetjew M."/>
            <person name="Finn R."/>
            <person name="Kale V."/>
            <person name="Holt S."/>
            <person name="Cochrane G."/>
            <person name="Meng A."/>
            <person name="Brown T."/>
            <person name="Cohen L."/>
        </authorList>
    </citation>
    <scope>NUCLEOTIDE SEQUENCE</scope>
    <source>
        <strain evidence="3">NIES-381</strain>
    </source>
</reference>
<feature type="region of interest" description="Disordered" evidence="1">
    <location>
        <begin position="336"/>
        <end position="368"/>
    </location>
</feature>
<dbReference type="InterPro" id="IPR000253">
    <property type="entry name" value="FHA_dom"/>
</dbReference>
<dbReference type="Gene3D" id="2.60.200.20">
    <property type="match status" value="1"/>
</dbReference>
<feature type="domain" description="FHA" evidence="2">
    <location>
        <begin position="405"/>
        <end position="451"/>
    </location>
</feature>
<protein>
    <recommendedName>
        <fullName evidence="2">FHA domain-containing protein</fullName>
    </recommendedName>
</protein>
<dbReference type="InterPro" id="IPR008984">
    <property type="entry name" value="SMAD_FHA_dom_sf"/>
</dbReference>
<proteinExistence type="predicted"/>
<gene>
    <name evidence="3" type="ORF">EGYM00392_LOCUS48237</name>
</gene>
<sequence length="488" mass="54960">MREEEEAKRRAKEEAEIARKTQQEAIRRAEEAAARQAEEVALKAQEEAKLQAQEEAKRKAREEEDAKRRQQMKKEKRTRLEAEDVRLSLQKTLELDQPEVCWWYFKQGEGCKWYRFPSDLESRLELALMESVQSLKLQSIGLRGVVGDLDVHVSKMYAVDRANQCFPVKRMYGDEPTIESTETARSEPPVVWSSLNPLNQKLERFPMLVSRVLELKRALGHPSASVLIHGQLEFDIVFQDMKQVNQVGHFRHVVRTEQIPSWECFNPNAARGPMWEVMPSEVSACLEDCFAAGEQSAEVITRNGQVAHVELRNMLTRVGDRALGLRRQLCDVDKGAARKGQGYKSTTSNGAPAPSPRRAIPANPHSARPPNARLYVEVYDISHDKVDQIMRHRPVQTVPLPPGKRMIGREPTAGGVEIRGAGMSRHHCTVELTPVGELHVCDLGSTLGTFVWVPPNGYQKLPPHHSCSVPLGACLALGKTVVRVVEIF</sequence>
<feature type="compositionally biased region" description="Basic and acidic residues" evidence="1">
    <location>
        <begin position="1"/>
        <end position="68"/>
    </location>
</feature>
<evidence type="ECO:0000256" key="1">
    <source>
        <dbReference type="SAM" id="MobiDB-lite"/>
    </source>
</evidence>
<dbReference type="SUPFAM" id="SSF49879">
    <property type="entry name" value="SMAD/FHA domain"/>
    <property type="match status" value="1"/>
</dbReference>
<accession>A0A7S1J9N1</accession>
<name>A0A7S1J9N1_9EUGL</name>
<dbReference type="CDD" id="cd00060">
    <property type="entry name" value="FHA"/>
    <property type="match status" value="1"/>
</dbReference>